<proteinExistence type="predicted"/>
<dbReference type="Proteomes" id="UP000299102">
    <property type="component" value="Unassembled WGS sequence"/>
</dbReference>
<dbReference type="OrthoDB" id="8193306at2759"/>
<protein>
    <submittedName>
        <fullName evidence="1">Uncharacterized protein</fullName>
    </submittedName>
</protein>
<dbReference type="EMBL" id="BGZK01000173">
    <property type="protein sequence ID" value="GBP25913.1"/>
    <property type="molecule type" value="Genomic_DNA"/>
</dbReference>
<organism evidence="1 2">
    <name type="scientific">Eumeta variegata</name>
    <name type="common">Bagworm moth</name>
    <name type="synonym">Eumeta japonica</name>
    <dbReference type="NCBI Taxonomy" id="151549"/>
    <lineage>
        <taxon>Eukaryota</taxon>
        <taxon>Metazoa</taxon>
        <taxon>Ecdysozoa</taxon>
        <taxon>Arthropoda</taxon>
        <taxon>Hexapoda</taxon>
        <taxon>Insecta</taxon>
        <taxon>Pterygota</taxon>
        <taxon>Neoptera</taxon>
        <taxon>Endopterygota</taxon>
        <taxon>Lepidoptera</taxon>
        <taxon>Glossata</taxon>
        <taxon>Ditrysia</taxon>
        <taxon>Tineoidea</taxon>
        <taxon>Psychidae</taxon>
        <taxon>Oiketicinae</taxon>
        <taxon>Eumeta</taxon>
    </lineage>
</organism>
<reference evidence="1 2" key="1">
    <citation type="journal article" date="2019" name="Commun. Biol.">
        <title>The bagworm genome reveals a unique fibroin gene that provides high tensile strength.</title>
        <authorList>
            <person name="Kono N."/>
            <person name="Nakamura H."/>
            <person name="Ohtoshi R."/>
            <person name="Tomita M."/>
            <person name="Numata K."/>
            <person name="Arakawa K."/>
        </authorList>
    </citation>
    <scope>NUCLEOTIDE SEQUENCE [LARGE SCALE GENOMIC DNA]</scope>
</reference>
<evidence type="ECO:0000313" key="2">
    <source>
        <dbReference type="Proteomes" id="UP000299102"/>
    </source>
</evidence>
<gene>
    <name evidence="1" type="ORF">EVAR_81798_1</name>
</gene>
<keyword evidence="2" id="KW-1185">Reference proteome</keyword>
<evidence type="ECO:0000313" key="1">
    <source>
        <dbReference type="EMBL" id="GBP25913.1"/>
    </source>
</evidence>
<dbReference type="AlphaFoldDB" id="A0A4C1UHF5"/>
<sequence length="90" mass="10335">MAVQTKWTAASYKEERFLQNNAKWLTGTIKLSAWVKQRLVGRGPQRVWELSDRSKRRKTKELRAQVPDATLTYAAQMSLRAAGKAMLRLS</sequence>
<comment type="caution">
    <text evidence="1">The sequence shown here is derived from an EMBL/GenBank/DDBJ whole genome shotgun (WGS) entry which is preliminary data.</text>
</comment>
<accession>A0A4C1UHF5</accession>
<name>A0A4C1UHF5_EUMVA</name>